<accession>A0AAV9Z3G4</accession>
<protein>
    <submittedName>
        <fullName evidence="1">Uncharacterized protein</fullName>
    </submittedName>
</protein>
<comment type="caution">
    <text evidence="1">The sequence shown here is derived from an EMBL/GenBank/DDBJ whole genome shotgun (WGS) entry which is preliminary data.</text>
</comment>
<evidence type="ECO:0000313" key="1">
    <source>
        <dbReference type="EMBL" id="KAK6969600.1"/>
    </source>
</evidence>
<feature type="non-terminal residue" evidence="1">
    <location>
        <position position="1"/>
    </location>
</feature>
<dbReference type="EMBL" id="JAWWNJ010000219">
    <property type="protein sequence ID" value="KAK6969600.1"/>
    <property type="molecule type" value="Genomic_DNA"/>
</dbReference>
<dbReference type="Proteomes" id="UP001362999">
    <property type="component" value="Unassembled WGS sequence"/>
</dbReference>
<dbReference type="AlphaFoldDB" id="A0AAV9Z3G4"/>
<reference evidence="1 2" key="1">
    <citation type="journal article" date="2024" name="J Genomics">
        <title>Draft genome sequencing and assembly of Favolaschia claudopus CIRM-BRFM 2984 isolated from oak limbs.</title>
        <authorList>
            <person name="Navarro D."/>
            <person name="Drula E."/>
            <person name="Chaduli D."/>
            <person name="Cazenave R."/>
            <person name="Ahrendt S."/>
            <person name="Wang J."/>
            <person name="Lipzen A."/>
            <person name="Daum C."/>
            <person name="Barry K."/>
            <person name="Grigoriev I.V."/>
            <person name="Favel A."/>
            <person name="Rosso M.N."/>
            <person name="Martin F."/>
        </authorList>
    </citation>
    <scope>NUCLEOTIDE SEQUENCE [LARGE SCALE GENOMIC DNA]</scope>
    <source>
        <strain evidence="1 2">CIRM-BRFM 2984</strain>
    </source>
</reference>
<name>A0AAV9Z3G4_9AGAR</name>
<proteinExistence type="predicted"/>
<sequence>WTLPPSNHGLYHTTLDVRQSPWVLTHVYQKWRTVSISNPSLWSTIAISYLPCDKGCCGPLPSASVAMAEQHVARAQNLRVHFAGSEIQDSQSLQVQILRCLIQYAARWNELFVHLTVR</sequence>
<gene>
    <name evidence="1" type="ORF">R3P38DRAFT_2587551</name>
</gene>
<organism evidence="1 2">
    <name type="scientific">Favolaschia claudopus</name>
    <dbReference type="NCBI Taxonomy" id="2862362"/>
    <lineage>
        <taxon>Eukaryota</taxon>
        <taxon>Fungi</taxon>
        <taxon>Dikarya</taxon>
        <taxon>Basidiomycota</taxon>
        <taxon>Agaricomycotina</taxon>
        <taxon>Agaricomycetes</taxon>
        <taxon>Agaricomycetidae</taxon>
        <taxon>Agaricales</taxon>
        <taxon>Marasmiineae</taxon>
        <taxon>Mycenaceae</taxon>
        <taxon>Favolaschia</taxon>
    </lineage>
</organism>
<keyword evidence="2" id="KW-1185">Reference proteome</keyword>
<evidence type="ECO:0000313" key="2">
    <source>
        <dbReference type="Proteomes" id="UP001362999"/>
    </source>
</evidence>